<evidence type="ECO:0000313" key="7">
    <source>
        <dbReference type="WBParaSite" id="GPLIN_001325100"/>
    </source>
</evidence>
<keyword evidence="2" id="KW-0378">Hydrolase</keyword>
<name>A0A183CK45_GLOPA</name>
<dbReference type="InterPro" id="IPR040844">
    <property type="entry name" value="PDE4_UCR"/>
</dbReference>
<feature type="region of interest" description="Disordered" evidence="4">
    <location>
        <begin position="1"/>
        <end position="47"/>
    </location>
</feature>
<protein>
    <recommendedName>
        <fullName evidence="1">3',5'-cyclic-AMP phosphodiesterase</fullName>
        <ecNumber evidence="1">3.1.4.53</ecNumber>
    </recommendedName>
</protein>
<proteinExistence type="predicted"/>
<dbReference type="Pfam" id="PF18100">
    <property type="entry name" value="PDE4_UCR"/>
    <property type="match status" value="1"/>
</dbReference>
<evidence type="ECO:0000256" key="3">
    <source>
        <dbReference type="ARBA" id="ARBA00023149"/>
    </source>
</evidence>
<evidence type="ECO:0000259" key="5">
    <source>
        <dbReference type="Pfam" id="PF18100"/>
    </source>
</evidence>
<evidence type="ECO:0000256" key="4">
    <source>
        <dbReference type="SAM" id="MobiDB-lite"/>
    </source>
</evidence>
<reference evidence="6" key="1">
    <citation type="submission" date="2014-05" db="EMBL/GenBank/DDBJ databases">
        <title>The genome and life-stage specific transcriptomes of Globodera pallida elucidate key aspects of plant parasitism by a cyst nematode.</title>
        <authorList>
            <person name="Cotton J.A."/>
            <person name="Lilley C.J."/>
            <person name="Jones L.M."/>
            <person name="Kikuchi T."/>
            <person name="Reid A.J."/>
            <person name="Thorpe P."/>
            <person name="Tsai I.J."/>
            <person name="Beasley H."/>
            <person name="Blok V."/>
            <person name="Cock P.J.A."/>
            <person name="Van den Akker S.E."/>
            <person name="Holroyd N."/>
            <person name="Hunt M."/>
            <person name="Mantelin S."/>
            <person name="Naghra H."/>
            <person name="Pain A."/>
            <person name="Palomares-Rius J.E."/>
            <person name="Zarowiecki M."/>
            <person name="Berriman M."/>
            <person name="Jones J.T."/>
            <person name="Urwin P.E."/>
        </authorList>
    </citation>
    <scope>NUCLEOTIDE SEQUENCE [LARGE SCALE GENOMIC DNA]</scope>
    <source>
        <strain evidence="6">Lindley</strain>
    </source>
</reference>
<sequence>MPSMPADAQSVLSADSKSEQSDRILGQPLQQQQQRHYPTRGRLQPSVSCSTAGGGAFNLGLGVHARRESFLYRAGGAALDETSPMLLLRDCGGGMHALGGGSSGGGMQRTASRASSVASSEAAPHGEDLIVTPFAQLLSSLRNVRANLVSVANLVCLGSLRLNWVQFVQDWVFC</sequence>
<keyword evidence="6" id="KW-1185">Reference proteome</keyword>
<dbReference type="GO" id="GO:0004115">
    <property type="term" value="F:3',5'-cyclic-AMP phosphodiesterase activity"/>
    <property type="evidence" value="ECO:0007669"/>
    <property type="project" value="UniProtKB-EC"/>
</dbReference>
<evidence type="ECO:0000256" key="2">
    <source>
        <dbReference type="ARBA" id="ARBA00022801"/>
    </source>
</evidence>
<accession>A0A183CK45</accession>
<evidence type="ECO:0000313" key="6">
    <source>
        <dbReference type="Proteomes" id="UP000050741"/>
    </source>
</evidence>
<dbReference type="WBParaSite" id="GPLIN_001325100">
    <property type="protein sequence ID" value="GPLIN_001325100"/>
    <property type="gene ID" value="GPLIN_001325100"/>
</dbReference>
<keyword evidence="3" id="KW-0114">cAMP</keyword>
<dbReference type="EC" id="3.1.4.53" evidence="1"/>
<organism evidence="6 7">
    <name type="scientific">Globodera pallida</name>
    <name type="common">Potato cyst nematode worm</name>
    <name type="synonym">Heterodera pallida</name>
    <dbReference type="NCBI Taxonomy" id="36090"/>
    <lineage>
        <taxon>Eukaryota</taxon>
        <taxon>Metazoa</taxon>
        <taxon>Ecdysozoa</taxon>
        <taxon>Nematoda</taxon>
        <taxon>Chromadorea</taxon>
        <taxon>Rhabditida</taxon>
        <taxon>Tylenchina</taxon>
        <taxon>Tylenchomorpha</taxon>
        <taxon>Tylenchoidea</taxon>
        <taxon>Heteroderidae</taxon>
        <taxon>Heteroderinae</taxon>
        <taxon>Globodera</taxon>
    </lineage>
</organism>
<dbReference type="Proteomes" id="UP000050741">
    <property type="component" value="Unassembled WGS sequence"/>
</dbReference>
<evidence type="ECO:0000256" key="1">
    <source>
        <dbReference type="ARBA" id="ARBA00012276"/>
    </source>
</evidence>
<feature type="domain" description="Phosphodiesterase 4 upstream conserved regions (UCR)" evidence="5">
    <location>
        <begin position="131"/>
        <end position="155"/>
    </location>
</feature>
<dbReference type="AlphaFoldDB" id="A0A183CK45"/>
<reference evidence="7" key="2">
    <citation type="submission" date="2016-06" db="UniProtKB">
        <authorList>
            <consortium name="WormBaseParasite"/>
        </authorList>
    </citation>
    <scope>IDENTIFICATION</scope>
</reference>